<feature type="transmembrane region" description="Helical" evidence="9">
    <location>
        <begin position="112"/>
        <end position="131"/>
    </location>
</feature>
<dbReference type="EMBL" id="AP014854">
    <property type="protein sequence ID" value="BAR99596.1"/>
    <property type="molecule type" value="Genomic_DNA"/>
</dbReference>
<evidence type="ECO:0000256" key="9">
    <source>
        <dbReference type="SAM" id="Phobius"/>
    </source>
</evidence>
<dbReference type="PROSITE" id="PS00211">
    <property type="entry name" value="ABC_TRANSPORTER_1"/>
    <property type="match status" value="1"/>
</dbReference>
<dbReference type="GO" id="GO:0016887">
    <property type="term" value="F:ATP hydrolysis activity"/>
    <property type="evidence" value="ECO:0007669"/>
    <property type="project" value="InterPro"/>
</dbReference>
<dbReference type="InterPro" id="IPR017871">
    <property type="entry name" value="ABC_transporter-like_CS"/>
</dbReference>
<feature type="domain" description="ABC transporter" evidence="10">
    <location>
        <begin position="310"/>
        <end position="545"/>
    </location>
</feature>
<feature type="transmembrane region" description="Helical" evidence="9">
    <location>
        <begin position="225"/>
        <end position="243"/>
    </location>
</feature>
<evidence type="ECO:0000259" key="10">
    <source>
        <dbReference type="PROSITE" id="PS50893"/>
    </source>
</evidence>
<keyword evidence="6 9" id="KW-1133">Transmembrane helix</keyword>
<dbReference type="Gene3D" id="3.40.50.300">
    <property type="entry name" value="P-loop containing nucleotide triphosphate hydrolases"/>
    <property type="match status" value="1"/>
</dbReference>
<dbReference type="PATRIC" id="fig|1079.8.peg.2057"/>
<reference evidence="12" key="1">
    <citation type="journal article" date="2015" name="Genome Announc.">
        <title>Complete Genome Sequence of the Bacteriochlorophyll b-Producing Photosynthetic Bacterium Blastochloris viridis.</title>
        <authorList>
            <person name="Tsukatani Y."/>
            <person name="Hirose Y."/>
            <person name="Harada J."/>
            <person name="Misawa N."/>
            <person name="Mori K."/>
            <person name="Inoue K."/>
            <person name="Tamiaki H."/>
        </authorList>
    </citation>
    <scope>NUCLEOTIDE SEQUENCE [LARGE SCALE GENOMIC DNA]</scope>
    <source>
        <strain evidence="12">DSM 133</strain>
    </source>
</reference>
<dbReference type="InterPro" id="IPR039421">
    <property type="entry name" value="Type_1_exporter"/>
</dbReference>
<dbReference type="NCBIfam" id="TIGR01842">
    <property type="entry name" value="type_I_sec_PrtD"/>
    <property type="match status" value="1"/>
</dbReference>
<dbReference type="Pfam" id="PF00664">
    <property type="entry name" value="ABC_membrane"/>
    <property type="match status" value="1"/>
</dbReference>
<dbReference type="InterPro" id="IPR011527">
    <property type="entry name" value="ABC1_TM_dom"/>
</dbReference>
<feature type="region of interest" description="Disordered" evidence="8">
    <location>
        <begin position="540"/>
        <end position="562"/>
    </location>
</feature>
<gene>
    <name evidence="12" type="ORF">BV133_2003</name>
</gene>
<dbReference type="GO" id="GO:0140359">
    <property type="term" value="F:ABC-type transporter activity"/>
    <property type="evidence" value="ECO:0007669"/>
    <property type="project" value="InterPro"/>
</dbReference>
<dbReference type="SUPFAM" id="SSF52540">
    <property type="entry name" value="P-loop containing nucleoside triphosphate hydrolases"/>
    <property type="match status" value="1"/>
</dbReference>
<evidence type="ECO:0000256" key="5">
    <source>
        <dbReference type="ARBA" id="ARBA00022840"/>
    </source>
</evidence>
<evidence type="ECO:0000313" key="12">
    <source>
        <dbReference type="EMBL" id="BAR99596.1"/>
    </source>
</evidence>
<evidence type="ECO:0000256" key="8">
    <source>
        <dbReference type="SAM" id="MobiDB-lite"/>
    </source>
</evidence>
<dbReference type="InterPro" id="IPR036640">
    <property type="entry name" value="ABC1_TM_sf"/>
</dbReference>
<dbReference type="Gene3D" id="1.20.1560.10">
    <property type="entry name" value="ABC transporter type 1, transmembrane domain"/>
    <property type="match status" value="1"/>
</dbReference>
<dbReference type="InterPro" id="IPR027417">
    <property type="entry name" value="P-loop_NTPase"/>
</dbReference>
<evidence type="ECO:0000256" key="3">
    <source>
        <dbReference type="ARBA" id="ARBA00022692"/>
    </source>
</evidence>
<feature type="transmembrane region" description="Helical" evidence="9">
    <location>
        <begin position="137"/>
        <end position="155"/>
    </location>
</feature>
<dbReference type="GO" id="GO:0005524">
    <property type="term" value="F:ATP binding"/>
    <property type="evidence" value="ECO:0007669"/>
    <property type="project" value="UniProtKB-KW"/>
</dbReference>
<protein>
    <submittedName>
        <fullName evidence="12">Type I secretion system ATPase</fullName>
    </submittedName>
</protein>
<keyword evidence="3 9" id="KW-0812">Transmembrane</keyword>
<dbReference type="AlphaFoldDB" id="A0A182D252"/>
<dbReference type="PANTHER" id="PTHR24221:SF248">
    <property type="entry name" value="ABC TRANSPORTER TRANSMEMBRANE REGION"/>
    <property type="match status" value="1"/>
</dbReference>
<feature type="transmembrane region" description="Helical" evidence="9">
    <location>
        <begin position="33"/>
        <end position="55"/>
    </location>
</feature>
<dbReference type="PROSITE" id="PS50929">
    <property type="entry name" value="ABC_TM1F"/>
    <property type="match status" value="1"/>
</dbReference>
<dbReference type="GO" id="GO:0030253">
    <property type="term" value="P:protein secretion by the type I secretion system"/>
    <property type="evidence" value="ECO:0007669"/>
    <property type="project" value="InterPro"/>
</dbReference>
<dbReference type="Pfam" id="PF00005">
    <property type="entry name" value="ABC_tran"/>
    <property type="match status" value="1"/>
</dbReference>
<evidence type="ECO:0000256" key="6">
    <source>
        <dbReference type="ARBA" id="ARBA00022989"/>
    </source>
</evidence>
<comment type="subcellular location">
    <subcellularLocation>
        <location evidence="1">Cell membrane</location>
        <topology evidence="1">Multi-pass membrane protein</topology>
    </subcellularLocation>
</comment>
<sequence length="562" mass="59651">MVFVLVTSFVINILVLASPLYMQQVFDRVVQTHHYATLAYLTLLTVFALGVLGALDALRGIGLARIGHWIDDSLRMAVMFTALHHARTDGRLNNQVIGDLSTLRAFAGGQQIVPFFDAIWVPLFLLLMFVMHPWLGAIGLLAAVALFGLAVWNDIGMRRRLQGLSEAHNELAAFSATALRSADVIHGMGMFDEVMGRYRRNAVKIAETSQAAADFGAKLGGLSKFLRITVQVAVLGIGAVLVIHSEITSGSMIAASIILGRALAPVEQSMASWRAFISASEAYNRLNDLIARADANLVAPTKLPEPQGIVTVENASFKFSGGDRPILRSVSLTVPAGSVLALVGPSASGKSTLCKMIVGSWLPSAGHVRLDGAQIQHIDRGQISEWVGYLPQAIELFNGSVQDNISRFKNADDEAIVEAAKLAGCHDLILRLPSGYASELGESGGNLSGGQKQRIALARAVFGKPRVVVLDEPNSNLDSEGEAALVGAIVALKNRGTTVILVSHRLSILSPVDVIAVMRDGALDMVGEREAVLQELTGRAARAGQQTPMPAAARGAGTPGSA</sequence>
<evidence type="ECO:0000256" key="7">
    <source>
        <dbReference type="ARBA" id="ARBA00023136"/>
    </source>
</evidence>
<dbReference type="GO" id="GO:0030256">
    <property type="term" value="C:type I protein secretion system complex"/>
    <property type="evidence" value="ECO:0007669"/>
    <property type="project" value="InterPro"/>
</dbReference>
<keyword evidence="5" id="KW-0067">ATP-binding</keyword>
<feature type="domain" description="ABC transmembrane type-1" evidence="11">
    <location>
        <begin position="2"/>
        <end position="278"/>
    </location>
</feature>
<evidence type="ECO:0000256" key="2">
    <source>
        <dbReference type="ARBA" id="ARBA00005417"/>
    </source>
</evidence>
<dbReference type="PROSITE" id="PS50893">
    <property type="entry name" value="ABC_TRANSPORTER_2"/>
    <property type="match status" value="1"/>
</dbReference>
<dbReference type="SUPFAM" id="SSF90123">
    <property type="entry name" value="ABC transporter transmembrane region"/>
    <property type="match status" value="1"/>
</dbReference>
<dbReference type="InterPro" id="IPR003593">
    <property type="entry name" value="AAA+_ATPase"/>
</dbReference>
<dbReference type="InterPro" id="IPR003439">
    <property type="entry name" value="ABC_transporter-like_ATP-bd"/>
</dbReference>
<dbReference type="GO" id="GO:0034040">
    <property type="term" value="F:ATPase-coupled lipid transmembrane transporter activity"/>
    <property type="evidence" value="ECO:0007669"/>
    <property type="project" value="TreeGrafter"/>
</dbReference>
<keyword evidence="7 9" id="KW-0472">Membrane</keyword>
<keyword evidence="4" id="KW-0547">Nucleotide-binding</keyword>
<dbReference type="GO" id="GO:0005886">
    <property type="term" value="C:plasma membrane"/>
    <property type="evidence" value="ECO:0007669"/>
    <property type="project" value="UniProtKB-SubCell"/>
</dbReference>
<comment type="similarity">
    <text evidence="2">Belongs to the ABC transporter superfamily.</text>
</comment>
<dbReference type="InterPro" id="IPR010128">
    <property type="entry name" value="ATPase_T1SS_PrtD-like"/>
</dbReference>
<dbReference type="PANTHER" id="PTHR24221">
    <property type="entry name" value="ATP-BINDING CASSETTE SUB-FAMILY B"/>
    <property type="match status" value="1"/>
</dbReference>
<organism evidence="12">
    <name type="scientific">Blastochloris viridis</name>
    <name type="common">Rhodopseudomonas viridis</name>
    <dbReference type="NCBI Taxonomy" id="1079"/>
    <lineage>
        <taxon>Bacteria</taxon>
        <taxon>Pseudomonadati</taxon>
        <taxon>Pseudomonadota</taxon>
        <taxon>Alphaproteobacteria</taxon>
        <taxon>Hyphomicrobiales</taxon>
        <taxon>Blastochloridaceae</taxon>
        <taxon>Blastochloris</taxon>
    </lineage>
</organism>
<evidence type="ECO:0000256" key="4">
    <source>
        <dbReference type="ARBA" id="ARBA00022741"/>
    </source>
</evidence>
<proteinExistence type="inferred from homology"/>
<dbReference type="SMART" id="SM00382">
    <property type="entry name" value="AAA"/>
    <property type="match status" value="1"/>
</dbReference>
<accession>A0A182D252</accession>
<evidence type="ECO:0000259" key="11">
    <source>
        <dbReference type="PROSITE" id="PS50929"/>
    </source>
</evidence>
<evidence type="ECO:0000256" key="1">
    <source>
        <dbReference type="ARBA" id="ARBA00004651"/>
    </source>
</evidence>
<name>A0A182D252_BLAVI</name>